<dbReference type="InterPro" id="IPR023828">
    <property type="entry name" value="Peptidase_S8_Ser-AS"/>
</dbReference>
<gene>
    <name evidence="9" type="ORF">H9Y04_17600</name>
</gene>
<dbReference type="Proteomes" id="UP000642284">
    <property type="component" value="Unassembled WGS sequence"/>
</dbReference>
<dbReference type="InterPro" id="IPR015943">
    <property type="entry name" value="WD40/YVTN_repeat-like_dom_sf"/>
</dbReference>
<dbReference type="CDD" id="cd07474">
    <property type="entry name" value="Peptidases_S8_subtilisin_Vpr-like"/>
    <property type="match status" value="1"/>
</dbReference>
<name>A0ABR7SHE6_9ACTN</name>
<reference evidence="9 10" key="1">
    <citation type="submission" date="2020-08" db="EMBL/GenBank/DDBJ databases">
        <title>Genemic of Streptomyces polyaspartic.</title>
        <authorList>
            <person name="Liu W."/>
        </authorList>
    </citation>
    <scope>NUCLEOTIDE SEQUENCE [LARGE SCALE GENOMIC DNA]</scope>
    <source>
        <strain evidence="9 10">TRM66268-LWL</strain>
    </source>
</reference>
<evidence type="ECO:0000313" key="10">
    <source>
        <dbReference type="Proteomes" id="UP000642284"/>
    </source>
</evidence>
<comment type="similarity">
    <text evidence="1 5 6">Belongs to the peptidase S8 family.</text>
</comment>
<feature type="region of interest" description="Disordered" evidence="7">
    <location>
        <begin position="1"/>
        <end position="21"/>
    </location>
</feature>
<evidence type="ECO:0000256" key="5">
    <source>
        <dbReference type="PROSITE-ProRule" id="PRU01240"/>
    </source>
</evidence>
<keyword evidence="10" id="KW-1185">Reference proteome</keyword>
<dbReference type="InterPro" id="IPR022398">
    <property type="entry name" value="Peptidase_S8_His-AS"/>
</dbReference>
<evidence type="ECO:0000259" key="8">
    <source>
        <dbReference type="Pfam" id="PF00082"/>
    </source>
</evidence>
<feature type="active site" description="Charge relay system" evidence="5">
    <location>
        <position position="190"/>
    </location>
</feature>
<evidence type="ECO:0000256" key="7">
    <source>
        <dbReference type="SAM" id="MobiDB-lite"/>
    </source>
</evidence>
<feature type="active site" description="Charge relay system" evidence="5">
    <location>
        <position position="591"/>
    </location>
</feature>
<dbReference type="EMBL" id="JACTVJ010000007">
    <property type="protein sequence ID" value="MBC9714377.1"/>
    <property type="molecule type" value="Genomic_DNA"/>
</dbReference>
<proteinExistence type="inferred from homology"/>
<dbReference type="PROSITE" id="PS00136">
    <property type="entry name" value="SUBTILASE_ASP"/>
    <property type="match status" value="1"/>
</dbReference>
<dbReference type="InterPro" id="IPR000209">
    <property type="entry name" value="Peptidase_S8/S53_dom"/>
</dbReference>
<evidence type="ECO:0000256" key="1">
    <source>
        <dbReference type="ARBA" id="ARBA00011073"/>
    </source>
</evidence>
<evidence type="ECO:0000256" key="4">
    <source>
        <dbReference type="ARBA" id="ARBA00022825"/>
    </source>
</evidence>
<feature type="region of interest" description="Disordered" evidence="7">
    <location>
        <begin position="442"/>
        <end position="491"/>
    </location>
</feature>
<dbReference type="PRINTS" id="PR00723">
    <property type="entry name" value="SUBTILISIN"/>
</dbReference>
<dbReference type="PANTHER" id="PTHR43806">
    <property type="entry name" value="PEPTIDASE S8"/>
    <property type="match status" value="1"/>
</dbReference>
<dbReference type="InterPro" id="IPR034213">
    <property type="entry name" value="S8_Vpr-like"/>
</dbReference>
<dbReference type="SUPFAM" id="SSF110296">
    <property type="entry name" value="Oligoxyloglucan reducing end-specific cellobiohydrolase"/>
    <property type="match status" value="2"/>
</dbReference>
<sequence length="1448" mass="149454">MDRIPPSRSTTPPAAFAAAPRRAAQLPTGRAVAALVSAAVIGGLLVASPQATAVSKDDPDRRVIVTLDGSAPVAGKGRLDSADTAGVASERKDLKAEQGAFLDRLDEAGVDARKPRKLNLLLNAVAVTVKASEVGRLKSLPGVAAVHEDRVFRTLADDSVPHINAPQVWERRAPEGGKARGKGVTVAVIDSGVDYGHPDLGGGIGEGKKVVGGYDFVNGDADPMDDNGHGTHVAGIVAASPAQPGGVTGVAPEASLTAYKVMSAEGYGSESDIIAGIEAAVDPANPHRADVINLSIGSWGDGSDPVGLAATAASKSGAVVVAAAGNDGPGTGTVSSPGSADEVIAVGASITGLRIPAAAYAGGGKIQVRRGAISANPPKDPVTTELVDVGEGLPEDWERVGDIRGKAVRITMPVSTDAGDLSQYEVDLAREAEKRGAVAVFGGSPGEGGGGGIGLPGPGTDGLDAQGAGGLDAQGAAGLDAQGAAGQDSSVPLSANTEVKDAGGTLRLDSLVLMAVDSSQFDDLGRRLAAGKTEVTVTGVDATDRIASFSSRGPDGTFELKPDLVAPGYEIRSTVPTSKIESGYHRLSGTSMAAPHVAGAAALLRQLHPEDTPAQIRSELTGSADELDEAPTTAGAGRLDVEAAADAADQGLTTSPSTLGLGLADLRSSEIEAKKKITVHNDSGRTRTVSLDADGDAEVSPRTLRIPAGGSATATVEVEAERPATDKEFSGHVTVTPIGGGQELRVPYLLVARTLFVQAGPDPSDGKSGVAVFTPVPLAEPPVVTVTPPRGRPFTARTKLRTGNIYEVMLDVEQPGAYLVSARAKTADGKTLTGNADGFEVTPEDSRDDRWSAVGPDTWSGSVELAPSAPGHAVLSEYGKKGLWSTQDYGKTWQQHTRVPLTDVDGTGYVVVDAQNEKRWWYAANSASNFPQTGAILRTDDAGRTWQRLTIPNVVIDGLVADEVTGTLVARSGSDLLISTDGGDTWRTEPAGVSGDIYDMVVSGDSLYFAMGRSVWKRDGMNSGELGAAQQVYVSTNFRTMVTLAADSGVVVGYENGNGVVGTHDGGRTWTTMQKTGLGSSGLAVSGGEVFIGNGETTFIGRDRGRTWETVPSPGRFVQTDADRWPDGSLTLSISSAGVYRTKNDGQDYERIGVQGGTVNGLVRSGDHLLAAGPVGTHRTALPVTGTDWGTTGGEGARGTLTKLLQASASDDKVVWRVSQGALGQLLIERSTDAGATWETRRVDKDNSVALALGVHPADPDRVYVAYANNRGQGLMATTDGGEHWKNLHHDTYFTAVAGDPRDADTLWLGGPGGLYKSTDGGETIAKVEEGPVTAIEFHGSKMLVGGDRLLTSTDGGRTFRAGDTGRLPVRIKDFEQIGTTLYAAAGSYWETALPRGGRGVLRSTDGGRTWQNVSTGLQNLDVTSLATDGEDLYAGTEYGGVHRLDLP</sequence>
<dbReference type="Pfam" id="PF00082">
    <property type="entry name" value="Peptidase_S8"/>
    <property type="match status" value="1"/>
</dbReference>
<dbReference type="PANTHER" id="PTHR43806:SF65">
    <property type="entry name" value="SERINE PROTEASE APRX"/>
    <property type="match status" value="1"/>
</dbReference>
<dbReference type="Gene3D" id="2.130.10.10">
    <property type="entry name" value="YVTN repeat-like/Quinoprotein amine dehydrogenase"/>
    <property type="match status" value="3"/>
</dbReference>
<comment type="caution">
    <text evidence="9">The sequence shown here is derived from an EMBL/GenBank/DDBJ whole genome shotgun (WGS) entry which is preliminary data.</text>
</comment>
<dbReference type="InterPro" id="IPR050131">
    <property type="entry name" value="Peptidase_S8_subtilisin-like"/>
</dbReference>
<feature type="compositionally biased region" description="Gly residues" evidence="7">
    <location>
        <begin position="443"/>
        <end position="460"/>
    </location>
</feature>
<evidence type="ECO:0000256" key="6">
    <source>
        <dbReference type="RuleBase" id="RU003355"/>
    </source>
</evidence>
<dbReference type="Gene3D" id="3.40.50.200">
    <property type="entry name" value="Peptidase S8/S53 domain"/>
    <property type="match status" value="2"/>
</dbReference>
<keyword evidence="3 5" id="KW-0378">Hydrolase</keyword>
<accession>A0ABR7SHE6</accession>
<protein>
    <submittedName>
        <fullName evidence="9">S8 family serine peptidase</fullName>
    </submittedName>
</protein>
<feature type="compositionally biased region" description="Low complexity" evidence="7">
    <location>
        <begin position="473"/>
        <end position="488"/>
    </location>
</feature>
<organism evidence="9 10">
    <name type="scientific">Streptomyces polyasparticus</name>
    <dbReference type="NCBI Taxonomy" id="2767826"/>
    <lineage>
        <taxon>Bacteria</taxon>
        <taxon>Bacillati</taxon>
        <taxon>Actinomycetota</taxon>
        <taxon>Actinomycetes</taxon>
        <taxon>Kitasatosporales</taxon>
        <taxon>Streptomycetaceae</taxon>
        <taxon>Streptomyces</taxon>
    </lineage>
</organism>
<feature type="domain" description="Peptidase S8/S53" evidence="8">
    <location>
        <begin position="181"/>
        <end position="627"/>
    </location>
</feature>
<dbReference type="PROSITE" id="PS00137">
    <property type="entry name" value="SUBTILASE_HIS"/>
    <property type="match status" value="1"/>
</dbReference>
<evidence type="ECO:0000313" key="9">
    <source>
        <dbReference type="EMBL" id="MBC9714377.1"/>
    </source>
</evidence>
<dbReference type="PROSITE" id="PS00138">
    <property type="entry name" value="SUBTILASE_SER"/>
    <property type="match status" value="1"/>
</dbReference>
<dbReference type="PROSITE" id="PS51892">
    <property type="entry name" value="SUBTILASE"/>
    <property type="match status" value="1"/>
</dbReference>
<keyword evidence="2 5" id="KW-0645">Protease</keyword>
<evidence type="ECO:0000256" key="2">
    <source>
        <dbReference type="ARBA" id="ARBA00022670"/>
    </source>
</evidence>
<dbReference type="CDD" id="cd15482">
    <property type="entry name" value="Sialidase_non-viral"/>
    <property type="match status" value="2"/>
</dbReference>
<dbReference type="InterPro" id="IPR036852">
    <property type="entry name" value="Peptidase_S8/S53_dom_sf"/>
</dbReference>
<dbReference type="SUPFAM" id="SSF52743">
    <property type="entry name" value="Subtilisin-like"/>
    <property type="match status" value="1"/>
</dbReference>
<dbReference type="InterPro" id="IPR015500">
    <property type="entry name" value="Peptidase_S8_subtilisin-rel"/>
</dbReference>
<feature type="active site" description="Charge relay system" evidence="5">
    <location>
        <position position="229"/>
    </location>
</feature>
<dbReference type="RefSeq" id="WP_187814814.1">
    <property type="nucleotide sequence ID" value="NZ_JACTVJ010000007.1"/>
</dbReference>
<evidence type="ECO:0000256" key="3">
    <source>
        <dbReference type="ARBA" id="ARBA00022801"/>
    </source>
</evidence>
<dbReference type="InterPro" id="IPR023827">
    <property type="entry name" value="Peptidase_S8_Asp-AS"/>
</dbReference>
<keyword evidence="4 5" id="KW-0720">Serine protease</keyword>